<accession>A0A150WKK6</accession>
<keyword evidence="1" id="KW-0732">Signal</keyword>
<dbReference type="EMBL" id="LUKD01000008">
    <property type="protein sequence ID" value="KYG62690.1"/>
    <property type="molecule type" value="Genomic_DNA"/>
</dbReference>
<proteinExistence type="predicted"/>
<feature type="chain" id="PRO_5013477324" evidence="1">
    <location>
        <begin position="18"/>
        <end position="140"/>
    </location>
</feature>
<protein>
    <submittedName>
        <fullName evidence="3">Uncharacterized protein</fullName>
    </submittedName>
</protein>
<evidence type="ECO:0000313" key="3">
    <source>
        <dbReference type="EMBL" id="KYG64539.1"/>
    </source>
</evidence>
<dbReference type="EMBL" id="LUKF01000012">
    <property type="protein sequence ID" value="KYG64539.1"/>
    <property type="molecule type" value="Genomic_DNA"/>
</dbReference>
<organism evidence="3 4">
    <name type="scientific">Bdellovibrio bacteriovorus</name>
    <dbReference type="NCBI Taxonomy" id="959"/>
    <lineage>
        <taxon>Bacteria</taxon>
        <taxon>Pseudomonadati</taxon>
        <taxon>Bdellovibrionota</taxon>
        <taxon>Bdellovibrionia</taxon>
        <taxon>Bdellovibrionales</taxon>
        <taxon>Pseudobdellovibrionaceae</taxon>
        <taxon>Bdellovibrio</taxon>
    </lineage>
</organism>
<sequence>MKSLFLLLSLMATNAFAAADSVGVFHRPEKVVVLVNEHGSQGRLQGFMDALQAQDQLLWLSQDESIKIQCGRNATDASCTFRFFPSDSVSVESRSVNAFTEGKSLAKNPYEMHFESSNGDKFTLKVEEQGISFWGSKKPL</sequence>
<feature type="signal peptide" evidence="1">
    <location>
        <begin position="1"/>
        <end position="17"/>
    </location>
</feature>
<dbReference type="RefSeq" id="WP_063208950.1">
    <property type="nucleotide sequence ID" value="NZ_LUKD01000008.1"/>
</dbReference>
<evidence type="ECO:0000313" key="4">
    <source>
        <dbReference type="Proteomes" id="UP000075391"/>
    </source>
</evidence>
<gene>
    <name evidence="3" type="ORF">AZI85_03760</name>
    <name evidence="2" type="ORF">AZI87_15495</name>
</gene>
<reference evidence="4 5" key="1">
    <citation type="submission" date="2016-03" db="EMBL/GenBank/DDBJ databases">
        <authorList>
            <person name="Ploux O."/>
        </authorList>
    </citation>
    <scope>NUCLEOTIDE SEQUENCE [LARGE SCALE GENOMIC DNA]</scope>
    <source>
        <strain evidence="3 4">BER2</strain>
        <strain evidence="2 5">EC13</strain>
    </source>
</reference>
<dbReference type="OrthoDB" id="5298883at2"/>
<evidence type="ECO:0000313" key="5">
    <source>
        <dbReference type="Proteomes" id="UP000075799"/>
    </source>
</evidence>
<dbReference type="Proteomes" id="UP000075799">
    <property type="component" value="Unassembled WGS sequence"/>
</dbReference>
<comment type="caution">
    <text evidence="3">The sequence shown here is derived from an EMBL/GenBank/DDBJ whole genome shotgun (WGS) entry which is preliminary data.</text>
</comment>
<name>A0A150WKK6_BDEBC</name>
<evidence type="ECO:0000256" key="1">
    <source>
        <dbReference type="SAM" id="SignalP"/>
    </source>
</evidence>
<dbReference type="Proteomes" id="UP000075391">
    <property type="component" value="Unassembled WGS sequence"/>
</dbReference>
<evidence type="ECO:0000313" key="2">
    <source>
        <dbReference type="EMBL" id="KYG62690.1"/>
    </source>
</evidence>
<dbReference type="AlphaFoldDB" id="A0A150WKK6"/>